<organism evidence="1">
    <name type="scientific">Pyricularia oryzae (strain Y34)</name>
    <name type="common">Rice blast fungus</name>
    <name type="synonym">Magnaporthe oryzae</name>
    <dbReference type="NCBI Taxonomy" id="1143189"/>
    <lineage>
        <taxon>Eukaryota</taxon>
        <taxon>Fungi</taxon>
        <taxon>Dikarya</taxon>
        <taxon>Ascomycota</taxon>
        <taxon>Pezizomycotina</taxon>
        <taxon>Sordariomycetes</taxon>
        <taxon>Sordariomycetidae</taxon>
        <taxon>Magnaporthales</taxon>
        <taxon>Pyriculariaceae</taxon>
        <taxon>Pyricularia</taxon>
    </lineage>
</organism>
<reference evidence="1" key="1">
    <citation type="journal article" date="2012" name="PLoS Genet.">
        <title>Comparative analysis of the genomes of two field isolates of the rice blast fungus Magnaporthe oryzae.</title>
        <authorList>
            <person name="Xue M."/>
            <person name="Yang J."/>
            <person name="Li Z."/>
            <person name="Hu S."/>
            <person name="Yao N."/>
            <person name="Dean R.A."/>
            <person name="Zhao W."/>
            <person name="Shen M."/>
            <person name="Zhang H."/>
            <person name="Li C."/>
            <person name="Liu L."/>
            <person name="Cao L."/>
            <person name="Xu X."/>
            <person name="Xing Y."/>
            <person name="Hsiang T."/>
            <person name="Zhang Z."/>
            <person name="Xu J.R."/>
            <person name="Peng Y.L."/>
        </authorList>
    </citation>
    <scope>NUCLEOTIDE SEQUENCE</scope>
    <source>
        <strain evidence="1">Y34</strain>
    </source>
</reference>
<sequence length="46" mass="5776">MARQEKRKWWLQKYPVYPKDMLPINPTYPRIESGSPRYIRMDFLKF</sequence>
<protein>
    <submittedName>
        <fullName evidence="1">Uncharacterized protein</fullName>
    </submittedName>
</protein>
<dbReference type="Proteomes" id="UP000011086">
    <property type="component" value="Unassembled WGS sequence"/>
</dbReference>
<dbReference type="EMBL" id="JH793621">
    <property type="protein sequence ID" value="ELQ34927.1"/>
    <property type="molecule type" value="Genomic_DNA"/>
</dbReference>
<proteinExistence type="predicted"/>
<dbReference type="AlphaFoldDB" id="A0AA97PHN6"/>
<name>A0AA97PHN6_PYRO3</name>
<accession>A0AA97PHN6</accession>
<gene>
    <name evidence="1" type="ORF">OOU_Y34scaffold00740g5</name>
</gene>
<evidence type="ECO:0000313" key="1">
    <source>
        <dbReference type="EMBL" id="ELQ34927.1"/>
    </source>
</evidence>